<feature type="transmembrane region" description="Helical" evidence="1">
    <location>
        <begin position="48"/>
        <end position="68"/>
    </location>
</feature>
<evidence type="ECO:0000313" key="3">
    <source>
        <dbReference type="Proteomes" id="UP000216442"/>
    </source>
</evidence>
<evidence type="ECO:0000313" key="2">
    <source>
        <dbReference type="EMBL" id="PAQ10319.1"/>
    </source>
</evidence>
<keyword evidence="1" id="KW-0472">Membrane</keyword>
<reference evidence="2 3" key="1">
    <citation type="submission" date="2017-08" db="EMBL/GenBank/DDBJ databases">
        <title>Mesorhizobium wenxinae sp. nov., a novel rhizobial species isolated from root nodules of chickpea (Cicer arietinum L.).</title>
        <authorList>
            <person name="Zhang J."/>
        </authorList>
    </citation>
    <scope>NUCLEOTIDE SEQUENCE [LARGE SCALE GENOMIC DNA]</scope>
    <source>
        <strain evidence="2 3">SDW018</strain>
    </source>
</reference>
<dbReference type="AlphaFoldDB" id="A0A271LQF7"/>
<keyword evidence="1" id="KW-0812">Transmembrane</keyword>
<organism evidence="2 3">
    <name type="scientific">Mesorhizobium temperatum</name>
    <dbReference type="NCBI Taxonomy" id="241416"/>
    <lineage>
        <taxon>Bacteria</taxon>
        <taxon>Pseudomonadati</taxon>
        <taxon>Pseudomonadota</taxon>
        <taxon>Alphaproteobacteria</taxon>
        <taxon>Hyphomicrobiales</taxon>
        <taxon>Phyllobacteriaceae</taxon>
        <taxon>Mesorhizobium</taxon>
    </lineage>
</organism>
<feature type="transmembrane region" description="Helical" evidence="1">
    <location>
        <begin position="154"/>
        <end position="172"/>
    </location>
</feature>
<evidence type="ECO:0008006" key="4">
    <source>
        <dbReference type="Google" id="ProtNLM"/>
    </source>
</evidence>
<sequence length="175" mass="19549">MIGSVSLVGAFMEQSWNSFWGSVSQAFHLALSPLLALAETFGYFPSDIQLWCFVCGLFFLVLVVPHTYGDLVLRRRRVYVTGKVVEIEMSDDSPRTPIIEFADRLGKIWRFESHLPVNNMTGSVGAAVKVMYDPLHPNRAREVGRPIMKAAHTAIWYAIIAGLMALAFWPGLTSD</sequence>
<keyword evidence="3" id="KW-1185">Reference proteome</keyword>
<dbReference type="Proteomes" id="UP000216442">
    <property type="component" value="Unassembled WGS sequence"/>
</dbReference>
<evidence type="ECO:0000256" key="1">
    <source>
        <dbReference type="SAM" id="Phobius"/>
    </source>
</evidence>
<proteinExistence type="predicted"/>
<dbReference type="EMBL" id="NPKJ01000030">
    <property type="protein sequence ID" value="PAQ10319.1"/>
    <property type="molecule type" value="Genomic_DNA"/>
</dbReference>
<name>A0A271LQF7_9HYPH</name>
<protein>
    <recommendedName>
        <fullName evidence="4">DUF3592 domain-containing protein</fullName>
    </recommendedName>
</protein>
<comment type="caution">
    <text evidence="2">The sequence shown here is derived from an EMBL/GenBank/DDBJ whole genome shotgun (WGS) entry which is preliminary data.</text>
</comment>
<keyword evidence="1" id="KW-1133">Transmembrane helix</keyword>
<gene>
    <name evidence="2" type="ORF">CIT26_08805</name>
</gene>
<accession>A0A271LQF7</accession>